<dbReference type="GO" id="GO:0046872">
    <property type="term" value="F:metal ion binding"/>
    <property type="evidence" value="ECO:0007669"/>
    <property type="project" value="UniProtKB-KW"/>
</dbReference>
<evidence type="ECO:0000256" key="8">
    <source>
        <dbReference type="ARBA" id="ARBA00025737"/>
    </source>
</evidence>
<dbReference type="PANTHER" id="PTHR30521">
    <property type="entry name" value="DEFERROCHELATASE/PEROXIDASE"/>
    <property type="match status" value="1"/>
</dbReference>
<dbReference type="InterPro" id="IPR011008">
    <property type="entry name" value="Dimeric_a/b-barrel"/>
</dbReference>
<evidence type="ECO:0000259" key="9">
    <source>
        <dbReference type="Pfam" id="PF04261"/>
    </source>
</evidence>
<sequence>MKHDSQHPDSHTSDGINRRTLVAGAAGTGLGVAATLGAQFATEVRAQERAEEALPPLQTARVGFFGRRQAGVDTPPPAHASFIACDLNEELKAADIERLLRIITADAAQLTAGRAPVVDQEPELATIPAELTVTVGFGEKIFDLVNPAKKPGWLKPLTAFPQIDQLQEQWSHGDLLLQICSQDPLTLAHAQRMLLKDVRSFVTVRWVQSGFRNAYGSSQQGTTQRNLFGQVDGTINPTSQDETMDQFVWGSHEDLEPWEEGGTSLVIRRIHMNLDTWDQADRPAREDAVGRTLDTGAPLTGESEDDVADLSATTELGFPVIAPYAHIRRATAQNPVEHILRRPYNYDLPVSNASGFSDHGQTSGGVSNSGLIFCSYQADPLKQFVPVQKRLAELDMLNTWTVPIGSAVFALPAGCSESGFIGESLFS</sequence>
<keyword evidence="5" id="KW-0732">Signal</keyword>
<dbReference type="NCBIfam" id="TIGR01413">
    <property type="entry name" value="Dyp_perox_fam"/>
    <property type="match status" value="1"/>
</dbReference>
<feature type="domain" description="Dyp-type peroxidase C-terminal" evidence="10">
    <location>
        <begin position="223"/>
        <end position="415"/>
    </location>
</feature>
<dbReference type="InterPro" id="IPR048328">
    <property type="entry name" value="Dyp_perox_C"/>
</dbReference>
<keyword evidence="7" id="KW-0408">Iron</keyword>
<dbReference type="InterPro" id="IPR048327">
    <property type="entry name" value="Dyp_perox_N"/>
</dbReference>
<evidence type="ECO:0000256" key="7">
    <source>
        <dbReference type="ARBA" id="ARBA00023004"/>
    </source>
</evidence>
<evidence type="ECO:0000256" key="1">
    <source>
        <dbReference type="ARBA" id="ARBA00001970"/>
    </source>
</evidence>
<dbReference type="PROSITE" id="PS51404">
    <property type="entry name" value="DYP_PEROXIDASE"/>
    <property type="match status" value="1"/>
</dbReference>
<keyword evidence="6" id="KW-0560">Oxidoreductase</keyword>
<keyword evidence="3" id="KW-0349">Heme</keyword>
<dbReference type="InterPro" id="IPR006314">
    <property type="entry name" value="Dyp_peroxidase"/>
</dbReference>
<keyword evidence="4" id="KW-0479">Metal-binding</keyword>
<evidence type="ECO:0000256" key="3">
    <source>
        <dbReference type="ARBA" id="ARBA00022617"/>
    </source>
</evidence>
<dbReference type="RefSeq" id="WP_188359513.1">
    <property type="nucleotide sequence ID" value="NZ_BMDC01000002.1"/>
</dbReference>
<proteinExistence type="inferred from homology"/>
<dbReference type="GO" id="GO:0020037">
    <property type="term" value="F:heme binding"/>
    <property type="evidence" value="ECO:0007669"/>
    <property type="project" value="InterPro"/>
</dbReference>
<evidence type="ECO:0000313" key="11">
    <source>
        <dbReference type="EMBL" id="GGH62360.1"/>
    </source>
</evidence>
<dbReference type="EMBL" id="BMDC01000002">
    <property type="protein sequence ID" value="GGH62360.1"/>
    <property type="molecule type" value="Genomic_DNA"/>
</dbReference>
<name>A0A917IUR3_9MICC</name>
<dbReference type="Proteomes" id="UP000600171">
    <property type="component" value="Unassembled WGS sequence"/>
</dbReference>
<protein>
    <submittedName>
        <fullName evidence="11">Peroxidase</fullName>
    </submittedName>
</protein>
<dbReference type="InterPro" id="IPR006311">
    <property type="entry name" value="TAT_signal"/>
</dbReference>
<keyword evidence="12" id="KW-1185">Reference proteome</keyword>
<gene>
    <name evidence="11" type="ORF">GCM10007359_12480</name>
</gene>
<reference evidence="11 12" key="1">
    <citation type="journal article" date="2014" name="Int. J. Syst. Evol. Microbiol.">
        <title>Complete genome sequence of Corynebacterium casei LMG S-19264T (=DSM 44701T), isolated from a smear-ripened cheese.</title>
        <authorList>
            <consortium name="US DOE Joint Genome Institute (JGI-PGF)"/>
            <person name="Walter F."/>
            <person name="Albersmeier A."/>
            <person name="Kalinowski J."/>
            <person name="Ruckert C."/>
        </authorList>
    </citation>
    <scope>NUCLEOTIDE SEQUENCE [LARGE SCALE GENOMIC DNA]</scope>
    <source>
        <strain evidence="11 12">CCM 8669</strain>
    </source>
</reference>
<evidence type="ECO:0000259" key="10">
    <source>
        <dbReference type="Pfam" id="PF20628"/>
    </source>
</evidence>
<comment type="cofactor">
    <cofactor evidence="1">
        <name>heme b</name>
        <dbReference type="ChEBI" id="CHEBI:60344"/>
    </cofactor>
</comment>
<comment type="similarity">
    <text evidence="8">Belongs to the DyP-type peroxidase family.</text>
</comment>
<evidence type="ECO:0000313" key="12">
    <source>
        <dbReference type="Proteomes" id="UP000600171"/>
    </source>
</evidence>
<accession>A0A917IUR3</accession>
<dbReference type="PANTHER" id="PTHR30521:SF4">
    <property type="entry name" value="DEFERROCHELATASE"/>
    <property type="match status" value="1"/>
</dbReference>
<evidence type="ECO:0000256" key="2">
    <source>
        <dbReference type="ARBA" id="ARBA00022559"/>
    </source>
</evidence>
<dbReference type="Pfam" id="PF04261">
    <property type="entry name" value="Dyp_perox_N"/>
    <property type="match status" value="1"/>
</dbReference>
<feature type="domain" description="Dyp-type peroxidase N-terminal" evidence="9">
    <location>
        <begin position="69"/>
        <end position="212"/>
    </location>
</feature>
<dbReference type="PROSITE" id="PS51318">
    <property type="entry name" value="TAT"/>
    <property type="match status" value="1"/>
</dbReference>
<evidence type="ECO:0000256" key="6">
    <source>
        <dbReference type="ARBA" id="ARBA00023002"/>
    </source>
</evidence>
<comment type="caution">
    <text evidence="11">The sequence shown here is derived from an EMBL/GenBank/DDBJ whole genome shotgun (WGS) entry which is preliminary data.</text>
</comment>
<dbReference type="SUPFAM" id="SSF54909">
    <property type="entry name" value="Dimeric alpha+beta barrel"/>
    <property type="match status" value="1"/>
</dbReference>
<dbReference type="GO" id="GO:0004601">
    <property type="term" value="F:peroxidase activity"/>
    <property type="evidence" value="ECO:0007669"/>
    <property type="project" value="UniProtKB-KW"/>
</dbReference>
<evidence type="ECO:0000256" key="4">
    <source>
        <dbReference type="ARBA" id="ARBA00022723"/>
    </source>
</evidence>
<dbReference type="AlphaFoldDB" id="A0A917IUR3"/>
<organism evidence="11 12">
    <name type="scientific">Rothia aerolata</name>
    <dbReference type="NCBI Taxonomy" id="1812262"/>
    <lineage>
        <taxon>Bacteria</taxon>
        <taxon>Bacillati</taxon>
        <taxon>Actinomycetota</taxon>
        <taxon>Actinomycetes</taxon>
        <taxon>Micrococcales</taxon>
        <taxon>Micrococcaceae</taxon>
        <taxon>Rothia</taxon>
    </lineage>
</organism>
<dbReference type="GO" id="GO:0005829">
    <property type="term" value="C:cytosol"/>
    <property type="evidence" value="ECO:0007669"/>
    <property type="project" value="TreeGrafter"/>
</dbReference>
<evidence type="ECO:0000256" key="5">
    <source>
        <dbReference type="ARBA" id="ARBA00022729"/>
    </source>
</evidence>
<dbReference type="Pfam" id="PF20628">
    <property type="entry name" value="Dyp_perox_C"/>
    <property type="match status" value="1"/>
</dbReference>
<keyword evidence="2 11" id="KW-0575">Peroxidase</keyword>